<evidence type="ECO:0000313" key="2">
    <source>
        <dbReference type="EMBL" id="JAA91148.1"/>
    </source>
</evidence>
<protein>
    <submittedName>
        <fullName evidence="2">Putative fat-like cadherin-related tumor suppressor-like protein</fullName>
    </submittedName>
</protein>
<reference evidence="2" key="1">
    <citation type="journal article" date="2013" name="BMC Genomics">
        <title>Unscrambling butterfly oogenesis.</title>
        <authorList>
            <person name="Carter J.M."/>
            <person name="Baker S.C."/>
            <person name="Pink R."/>
            <person name="Carter D.R."/>
            <person name="Collins A."/>
            <person name="Tomlin J."/>
            <person name="Gibbs M."/>
            <person name="Breuker C.J."/>
        </authorList>
    </citation>
    <scope>NUCLEOTIDE SEQUENCE</scope>
    <source>
        <tissue evidence="2">Ovary</tissue>
    </source>
</reference>
<accession>S4PME7</accession>
<reference evidence="2" key="2">
    <citation type="submission" date="2013-05" db="EMBL/GenBank/DDBJ databases">
        <authorList>
            <person name="Carter J.-M."/>
            <person name="Baker S.C."/>
            <person name="Pink R."/>
            <person name="Carter D.R.F."/>
            <person name="Collins A."/>
            <person name="Tomlin J."/>
            <person name="Gibbs M."/>
            <person name="Breuker C.J."/>
        </authorList>
    </citation>
    <scope>NUCLEOTIDE SEQUENCE</scope>
    <source>
        <tissue evidence="2">Ovary</tissue>
    </source>
</reference>
<evidence type="ECO:0000256" key="1">
    <source>
        <dbReference type="SAM" id="MobiDB-lite"/>
    </source>
</evidence>
<organism evidence="2">
    <name type="scientific">Pararge aegeria</name>
    <name type="common">speckled wood butterfly</name>
    <dbReference type="NCBI Taxonomy" id="116150"/>
    <lineage>
        <taxon>Eukaryota</taxon>
        <taxon>Metazoa</taxon>
        <taxon>Ecdysozoa</taxon>
        <taxon>Arthropoda</taxon>
        <taxon>Hexapoda</taxon>
        <taxon>Insecta</taxon>
        <taxon>Pterygota</taxon>
        <taxon>Neoptera</taxon>
        <taxon>Endopterygota</taxon>
        <taxon>Lepidoptera</taxon>
        <taxon>Glossata</taxon>
        <taxon>Ditrysia</taxon>
        <taxon>Papilionoidea</taxon>
        <taxon>Nymphalidae</taxon>
        <taxon>Satyrinae</taxon>
        <taxon>Satyrini</taxon>
        <taxon>Parargina</taxon>
        <taxon>Pararge</taxon>
    </lineage>
</organism>
<feature type="non-terminal residue" evidence="2">
    <location>
        <position position="100"/>
    </location>
</feature>
<sequence>GQAAGPHRAEARSVRRRRAAQRGAVHLRLPERQRDGRLPPGAGRLAAHGDALQPPRARTLRAAPARVRQRHAAAVLRRLGARARGATVAVPARGHAARGP</sequence>
<name>S4PME7_9NEOP</name>
<dbReference type="EMBL" id="GAIX01001412">
    <property type="protein sequence ID" value="JAA91148.1"/>
    <property type="molecule type" value="Transcribed_RNA"/>
</dbReference>
<feature type="region of interest" description="Disordered" evidence="1">
    <location>
        <begin position="1"/>
        <end position="52"/>
    </location>
</feature>
<feature type="compositionally biased region" description="Basic and acidic residues" evidence="1">
    <location>
        <begin position="28"/>
        <end position="37"/>
    </location>
</feature>
<feature type="non-terminal residue" evidence="2">
    <location>
        <position position="1"/>
    </location>
</feature>
<proteinExistence type="predicted"/>
<dbReference type="AlphaFoldDB" id="S4PME7"/>